<dbReference type="PIRSF" id="PIRSF036436">
    <property type="entry name" value="UCP036436"/>
    <property type="match status" value="1"/>
</dbReference>
<dbReference type="GO" id="GO:0015165">
    <property type="term" value="F:pyrimidine nucleotide-sugar transmembrane transporter activity"/>
    <property type="evidence" value="ECO:0007669"/>
    <property type="project" value="InterPro"/>
</dbReference>
<comment type="subcellular location">
    <subcellularLocation>
        <location evidence="1">Membrane</location>
        <topology evidence="1">Multi-pass membrane protein</topology>
    </subcellularLocation>
</comment>
<feature type="transmembrane region" description="Helical" evidence="5">
    <location>
        <begin position="302"/>
        <end position="319"/>
    </location>
</feature>
<proteinExistence type="predicted"/>
<evidence type="ECO:0000313" key="7">
    <source>
        <dbReference type="Proteomes" id="UP000009328"/>
    </source>
</evidence>
<dbReference type="InterPro" id="IPR037185">
    <property type="entry name" value="EmrE-like"/>
</dbReference>
<dbReference type="STRING" id="1206466.K0KSY6"/>
<reference evidence="6 7" key="1">
    <citation type="journal article" date="2012" name="Eukaryot. Cell">
        <title>Draft genome sequence of Wickerhamomyces ciferrii NRRL Y-1031 F-60-10.</title>
        <authorList>
            <person name="Schneider J."/>
            <person name="Andrea H."/>
            <person name="Blom J."/>
            <person name="Jaenicke S."/>
            <person name="Ruckert C."/>
            <person name="Schorsch C."/>
            <person name="Szczepanowski R."/>
            <person name="Farwick M."/>
            <person name="Goesmann A."/>
            <person name="Puhler A."/>
            <person name="Schaffer S."/>
            <person name="Tauch A."/>
            <person name="Kohler T."/>
            <person name="Brinkrolf K."/>
        </authorList>
    </citation>
    <scope>NUCLEOTIDE SEQUENCE [LARGE SCALE GENOMIC DNA]</scope>
    <source>
        <strain evidence="7">ATCC 14091 / BCRC 22168 / CBS 111 / JCM 3599 / NBRC 0793 / NRRL Y-1031 F-60-10</strain>
    </source>
</reference>
<feature type="transmembrane region" description="Helical" evidence="5">
    <location>
        <begin position="45"/>
        <end position="65"/>
    </location>
</feature>
<dbReference type="HOGENOM" id="CLU_025028_3_1_1"/>
<dbReference type="InParanoid" id="K0KSY6"/>
<dbReference type="eggNOG" id="KOG3912">
    <property type="taxonomic scope" value="Eukaryota"/>
</dbReference>
<dbReference type="GO" id="GO:0000139">
    <property type="term" value="C:Golgi membrane"/>
    <property type="evidence" value="ECO:0007669"/>
    <property type="project" value="InterPro"/>
</dbReference>
<protein>
    <submittedName>
        <fullName evidence="6">Membrane protein</fullName>
    </submittedName>
</protein>
<evidence type="ECO:0000256" key="5">
    <source>
        <dbReference type="SAM" id="Phobius"/>
    </source>
</evidence>
<keyword evidence="7" id="KW-1185">Reference proteome</keyword>
<feature type="transmembrane region" description="Helical" evidence="5">
    <location>
        <begin position="229"/>
        <end position="248"/>
    </location>
</feature>
<comment type="caution">
    <text evidence="6">The sequence shown here is derived from an EMBL/GenBank/DDBJ whole genome shotgun (WGS) entry which is preliminary data.</text>
</comment>
<dbReference type="AlphaFoldDB" id="K0KSY6"/>
<accession>K0KSY6</accession>
<keyword evidence="3 5" id="KW-1133">Transmembrane helix</keyword>
<organism evidence="6 7">
    <name type="scientific">Wickerhamomyces ciferrii (strain ATCC 14091 / BCRC 22168 / CBS 111 / JCM 3599 / NBRC 0793 / NRRL Y-1031 F-60-10)</name>
    <name type="common">Yeast</name>
    <name type="synonym">Pichia ciferrii</name>
    <dbReference type="NCBI Taxonomy" id="1206466"/>
    <lineage>
        <taxon>Eukaryota</taxon>
        <taxon>Fungi</taxon>
        <taxon>Dikarya</taxon>
        <taxon>Ascomycota</taxon>
        <taxon>Saccharomycotina</taxon>
        <taxon>Saccharomycetes</taxon>
        <taxon>Phaffomycetales</taxon>
        <taxon>Wickerhamomycetaceae</taxon>
        <taxon>Wickerhamomyces</taxon>
    </lineage>
</organism>
<evidence type="ECO:0000256" key="3">
    <source>
        <dbReference type="ARBA" id="ARBA00022989"/>
    </source>
</evidence>
<feature type="transmembrane region" description="Helical" evidence="5">
    <location>
        <begin position="268"/>
        <end position="290"/>
    </location>
</feature>
<dbReference type="Proteomes" id="UP000009328">
    <property type="component" value="Unassembled WGS sequence"/>
</dbReference>
<feature type="transmembrane region" description="Helical" evidence="5">
    <location>
        <begin position="188"/>
        <end position="208"/>
    </location>
</feature>
<evidence type="ECO:0000256" key="2">
    <source>
        <dbReference type="ARBA" id="ARBA00022692"/>
    </source>
</evidence>
<dbReference type="Pfam" id="PF04142">
    <property type="entry name" value="Nuc_sug_transp"/>
    <property type="match status" value="1"/>
</dbReference>
<dbReference type="InterPro" id="IPR012404">
    <property type="entry name" value="UCP036436"/>
</dbReference>
<gene>
    <name evidence="6" type="ORF">BN7_4007</name>
</gene>
<evidence type="ECO:0000256" key="1">
    <source>
        <dbReference type="ARBA" id="ARBA00004141"/>
    </source>
</evidence>
<evidence type="ECO:0000313" key="6">
    <source>
        <dbReference type="EMBL" id="CCH44443.1"/>
    </source>
</evidence>
<keyword evidence="4 5" id="KW-0472">Membrane</keyword>
<name>K0KSY6_WICCF</name>
<dbReference type="EMBL" id="CAIF01000127">
    <property type="protein sequence ID" value="CCH44443.1"/>
    <property type="molecule type" value="Genomic_DNA"/>
</dbReference>
<feature type="transmembrane region" description="Helical" evidence="5">
    <location>
        <begin position="147"/>
        <end position="168"/>
    </location>
</feature>
<dbReference type="PANTHER" id="PTHR13146:SF0">
    <property type="entry name" value="SOLUTE CARRIER FAMILY 35 MEMBER F6"/>
    <property type="match status" value="1"/>
</dbReference>
<dbReference type="PROSITE" id="PS51257">
    <property type="entry name" value="PROKAR_LIPOPROTEIN"/>
    <property type="match status" value="1"/>
</dbReference>
<keyword evidence="2 5" id="KW-0812">Transmembrane</keyword>
<evidence type="ECO:0000256" key="4">
    <source>
        <dbReference type="ARBA" id="ARBA00023136"/>
    </source>
</evidence>
<dbReference type="InterPro" id="IPR007271">
    <property type="entry name" value="Nuc_sug_transpt"/>
</dbReference>
<dbReference type="SUPFAM" id="SSF103481">
    <property type="entry name" value="Multidrug resistance efflux transporter EmrE"/>
    <property type="match status" value="1"/>
</dbReference>
<dbReference type="Gene3D" id="1.10.3730.20">
    <property type="match status" value="1"/>
</dbReference>
<dbReference type="PANTHER" id="PTHR13146">
    <property type="match status" value="1"/>
</dbReference>
<sequence length="374" mass="41718">MANKLQVTFLAIGLIITGCLNSVFTKYQDNQDVSPGKKFEQPVLQTLQMFIGEAAAFIFWGLDIVQRKKNGYQELEDQQLINSKPNLPLWKSYLLAIPAICDIVGTTLMMVGLAYVPVSIYQMTRGALILFVAIFSIIFLKRSISRIEWLSLFTVVLGIAIVGISGNSNSGSSAESSSTTEPLLNPRLLLGIAMILTAQVFVATQFVFEEHIISKWSIEPLKMVGFEGTFGSIIVFLVMFFGDITVGHDTKGPLDLQNAFYELFSSKKIIYSSFAIMLSILFFNSIGIMLTSKLSATARSTIDTCRTLLVWVVSIYLGWESFVFLQFIGFVLLVLGTLVFNGALIIDNYLPRWFSDDKNKPLIIDSIDEQIERI</sequence>
<feature type="transmembrane region" description="Helical" evidence="5">
    <location>
        <begin position="122"/>
        <end position="140"/>
    </location>
</feature>
<feature type="transmembrane region" description="Helical" evidence="5">
    <location>
        <begin position="93"/>
        <end position="116"/>
    </location>
</feature>